<evidence type="ECO:0000256" key="1">
    <source>
        <dbReference type="SAM" id="Phobius"/>
    </source>
</evidence>
<reference evidence="2" key="1">
    <citation type="submission" date="2020-10" db="EMBL/GenBank/DDBJ databases">
        <authorList>
            <person name="Kusch S."/>
        </authorList>
    </citation>
    <scope>NUCLEOTIDE SEQUENCE</scope>
    <source>
        <strain evidence="2">SwB9</strain>
    </source>
</reference>
<keyword evidence="1" id="KW-0472">Membrane</keyword>
<feature type="transmembrane region" description="Helical" evidence="1">
    <location>
        <begin position="192"/>
        <end position="213"/>
    </location>
</feature>
<gene>
    <name evidence="2" type="ORF">SCLTRI_LOCUS7048</name>
</gene>
<dbReference type="Proteomes" id="UP000624404">
    <property type="component" value="Unassembled WGS sequence"/>
</dbReference>
<evidence type="ECO:0000313" key="2">
    <source>
        <dbReference type="EMBL" id="CAD6447256.1"/>
    </source>
</evidence>
<feature type="transmembrane region" description="Helical" evidence="1">
    <location>
        <begin position="26"/>
        <end position="48"/>
    </location>
</feature>
<accession>A0A8H2ZQX3</accession>
<feature type="transmembrane region" description="Helical" evidence="1">
    <location>
        <begin position="244"/>
        <end position="262"/>
    </location>
</feature>
<keyword evidence="3" id="KW-1185">Reference proteome</keyword>
<organism evidence="2 3">
    <name type="scientific">Sclerotinia trifoliorum</name>
    <dbReference type="NCBI Taxonomy" id="28548"/>
    <lineage>
        <taxon>Eukaryota</taxon>
        <taxon>Fungi</taxon>
        <taxon>Dikarya</taxon>
        <taxon>Ascomycota</taxon>
        <taxon>Pezizomycotina</taxon>
        <taxon>Leotiomycetes</taxon>
        <taxon>Helotiales</taxon>
        <taxon>Sclerotiniaceae</taxon>
        <taxon>Sclerotinia</taxon>
    </lineage>
</organism>
<dbReference type="PANTHER" id="PTHR37577:SF1">
    <property type="entry name" value="INTEGRAL MEMBRANE PROTEIN"/>
    <property type="match status" value="1"/>
</dbReference>
<sequence>MAENTRDQWECLAPFDADPDIAGPGVITSFLATAWVTCFVACIQLYCVMSSRFRLKLLSSVSGTTAEHVGKYTVKLTRVYISSSVERRFPRCIRGIHISLYAVRCLLAMFLSLFRDAQPRLQLFSQMALDRLCDLQLVTGTAIIIAGIAEFHHMSFYHQSLITSYWLLTLNAFWAARAGYLNSEHYGHGRSFYFWTRWVFILISDLLSIYYQIGTTLEAANHWDSEESGHCYLSNEPSPTNSQYFWIVGISFEVVYMLFYSMQQITKSLSNKWQWLRGFLDLIANTSNNLSNESQQRTLNFWTAVEFHTNHWPIALKIILHAFRTVFYIFWHVFWQIIALCAWGDNGSVLIVIGYIGLAAWNIFDVIDTKLSNQSLVIGDESTWGFGQILPLGLLALICLDLLDILNKAYKHQSTITAPDSWVQKDELSLVLTKVSTARTFQLGVPNEWEPP</sequence>
<dbReference type="AlphaFoldDB" id="A0A8H2ZQX3"/>
<dbReference type="InterPro" id="IPR053018">
    <property type="entry name" value="Elsinochrome_Biosynth-Asso"/>
</dbReference>
<comment type="caution">
    <text evidence="2">The sequence shown here is derived from an EMBL/GenBank/DDBJ whole genome shotgun (WGS) entry which is preliminary data.</text>
</comment>
<dbReference type="OrthoDB" id="5427664at2759"/>
<dbReference type="PANTHER" id="PTHR37577">
    <property type="entry name" value="INTEGRAL MEMBRANE PROTEIN"/>
    <property type="match status" value="1"/>
</dbReference>
<keyword evidence="1" id="KW-0812">Transmembrane</keyword>
<evidence type="ECO:0000313" key="3">
    <source>
        <dbReference type="Proteomes" id="UP000624404"/>
    </source>
</evidence>
<feature type="transmembrane region" description="Helical" evidence="1">
    <location>
        <begin position="384"/>
        <end position="403"/>
    </location>
</feature>
<feature type="transmembrane region" description="Helical" evidence="1">
    <location>
        <begin position="333"/>
        <end position="364"/>
    </location>
</feature>
<proteinExistence type="predicted"/>
<protein>
    <submittedName>
        <fullName evidence="2">4dcf3fa7-5661-4689-b823-f4c7e217db43</fullName>
    </submittedName>
</protein>
<feature type="transmembrane region" description="Helical" evidence="1">
    <location>
        <begin position="96"/>
        <end position="114"/>
    </location>
</feature>
<dbReference type="EMBL" id="CAJHIA010000025">
    <property type="protein sequence ID" value="CAD6447256.1"/>
    <property type="molecule type" value="Genomic_DNA"/>
</dbReference>
<name>A0A8H2ZQX3_9HELO</name>
<feature type="transmembrane region" description="Helical" evidence="1">
    <location>
        <begin position="162"/>
        <end position="180"/>
    </location>
</feature>
<keyword evidence="1" id="KW-1133">Transmembrane helix</keyword>